<dbReference type="Gene3D" id="1.10.1200.10">
    <property type="entry name" value="ACP-like"/>
    <property type="match status" value="1"/>
</dbReference>
<reference evidence="8" key="1">
    <citation type="submission" date="2017-06" db="EMBL/GenBank/DDBJ databases">
        <authorList>
            <person name="Varghese N."/>
            <person name="Submissions S."/>
        </authorList>
    </citation>
    <scope>NUCLEOTIDE SEQUENCE [LARGE SCALE GENOMIC DNA]</scope>
    <source>
        <strain evidence="8">DSM 44485</strain>
    </source>
</reference>
<dbReference type="InterPro" id="IPR025110">
    <property type="entry name" value="AMP-bd_C"/>
</dbReference>
<dbReference type="FunFam" id="3.40.50.12780:FF:000012">
    <property type="entry name" value="Non-ribosomal peptide synthetase"/>
    <property type="match status" value="1"/>
</dbReference>
<dbReference type="EMBL" id="FZNP01000002">
    <property type="protein sequence ID" value="SNR35483.1"/>
    <property type="molecule type" value="Genomic_DNA"/>
</dbReference>
<dbReference type="GO" id="GO:0005829">
    <property type="term" value="C:cytosol"/>
    <property type="evidence" value="ECO:0007669"/>
    <property type="project" value="TreeGrafter"/>
</dbReference>
<dbReference type="PROSITE" id="PS50075">
    <property type="entry name" value="CARRIER"/>
    <property type="match status" value="1"/>
</dbReference>
<dbReference type="GO" id="GO:0043041">
    <property type="term" value="P:amino acid activation for nonribosomal peptide biosynthetic process"/>
    <property type="evidence" value="ECO:0007669"/>
    <property type="project" value="TreeGrafter"/>
</dbReference>
<name>A0A238VNZ6_9ACTN</name>
<feature type="domain" description="Carrier" evidence="6">
    <location>
        <begin position="1009"/>
        <end position="1083"/>
    </location>
</feature>
<dbReference type="Proteomes" id="UP000198420">
    <property type="component" value="Unassembled WGS sequence"/>
</dbReference>
<dbReference type="SUPFAM" id="SSF52777">
    <property type="entry name" value="CoA-dependent acyltransferases"/>
    <property type="match status" value="4"/>
</dbReference>
<dbReference type="GO" id="GO:0044550">
    <property type="term" value="P:secondary metabolite biosynthetic process"/>
    <property type="evidence" value="ECO:0007669"/>
    <property type="project" value="TreeGrafter"/>
</dbReference>
<evidence type="ECO:0000313" key="8">
    <source>
        <dbReference type="Proteomes" id="UP000198420"/>
    </source>
</evidence>
<dbReference type="Pfam" id="PF00550">
    <property type="entry name" value="PP-binding"/>
    <property type="match status" value="1"/>
</dbReference>
<dbReference type="InterPro" id="IPR010071">
    <property type="entry name" value="AA_adenyl_dom"/>
</dbReference>
<gene>
    <name evidence="7" type="ORF">SAMN06265355_10271</name>
</gene>
<dbReference type="CDD" id="cd17643">
    <property type="entry name" value="A_NRPS_Cytc1-like"/>
    <property type="match status" value="1"/>
</dbReference>
<dbReference type="InterPro" id="IPR020845">
    <property type="entry name" value="AMP-binding_CS"/>
</dbReference>
<dbReference type="Pfam" id="PF13193">
    <property type="entry name" value="AMP-binding_C"/>
    <property type="match status" value="1"/>
</dbReference>
<evidence type="ECO:0000313" key="7">
    <source>
        <dbReference type="EMBL" id="SNR35483.1"/>
    </source>
</evidence>
<dbReference type="Pfam" id="PF00668">
    <property type="entry name" value="Condensation"/>
    <property type="match status" value="2"/>
</dbReference>
<comment type="cofactor">
    <cofactor evidence="1">
        <name>pantetheine 4'-phosphate</name>
        <dbReference type="ChEBI" id="CHEBI:47942"/>
    </cofactor>
</comment>
<dbReference type="InterPro" id="IPR023213">
    <property type="entry name" value="CAT-like_dom_sf"/>
</dbReference>
<dbReference type="CDD" id="cd19534">
    <property type="entry name" value="E_NRPS"/>
    <property type="match status" value="1"/>
</dbReference>
<dbReference type="GO" id="GO:0003824">
    <property type="term" value="F:catalytic activity"/>
    <property type="evidence" value="ECO:0007669"/>
    <property type="project" value="UniProtKB-KW"/>
</dbReference>
<evidence type="ECO:0000256" key="1">
    <source>
        <dbReference type="ARBA" id="ARBA00001957"/>
    </source>
</evidence>
<evidence type="ECO:0000256" key="2">
    <source>
        <dbReference type="ARBA" id="ARBA00022450"/>
    </source>
</evidence>
<dbReference type="GO" id="GO:0031177">
    <property type="term" value="F:phosphopantetheine binding"/>
    <property type="evidence" value="ECO:0007669"/>
    <property type="project" value="TreeGrafter"/>
</dbReference>
<dbReference type="FunFam" id="1.10.1200.10:FF:000005">
    <property type="entry name" value="Nonribosomal peptide synthetase 1"/>
    <property type="match status" value="1"/>
</dbReference>
<sequence>MDDREFEAGFPRDPRAAAIPLTPAQRRLWRLQGGPRVGPYTTTCTVHLTGSLDVGHLAAAAEAVAARRTEPRLVFSSDGGSANGGPATARPGPVQTVAARPRVTFRRRDLVDRAGRAAEPAGRAAEVEHRAPLTEGAELDVLVERLAEDRHAVTFSLPAICADGPTMRSLAHEVVERAAGRAPRAASGLPFDGVAAWWSEMAELAEGATAREFWRSRCAGWDQPVELPGQRKHRPGPFRPEALTGFLPPAETMALRRRCSSPKEARGWLLACWQVLLRRTTGAGALVVGVATDLRRHEELRGCSGPLTVSLPVRLDRSLDAAVSAAASEAAEQVEAGDAHAEWFSWERCVSPAAPGRPPWFPIGFDFDAAHWPAGHADAETGAGPAESYGHHDRFLVRLSCQGIGERMRFTLGYDGDALPRSAAGQLMESFLAVVTDSLDRPGSACRDLDLLGAGGRRLLLRSGGDRESVPPRTCLAELVAEQAARRPEDVAVVCGTRRLTYGELERRANRLAHHLRALGAGPEVRVGVCLHRSIELVVALLAVAKSGGAYVPVDPDHPGERISYVLGDAGVRILVTSGRASERTPAGSDLRTVRLDEDAAAIDRWPAEAPPPNTVPGNLLYVIYTSGSTGRPKGVMGTHANLVRLLTSAQPWFSFGPDDIWTLFHTVTFDFAAWELWGALVNGGRLVVVPTAVTRSPDKFRALLVRERVTVLNQTPGAFRNLLAAEDADATGGRLALRVVVFGGEALMPGMLSGWFARYGDRAPRLVNMYGITETTVHATYYPLSPADVPVTATDSAEATDSPSSERSPIGVPLPDLSAYVLDKELHPVPPGVVAELFVGGAGLARGYLGRPGLTAERFVPDLFGGGGSGGRLYRTGDLVRWSVDGGLEFVGRVDFQVKVRGFRVELGEVESVLGGHRGVRDAVVVARSGGGGGAVRLVAYVVASGEGGGVGVEELREFVGSRLPEYMVPGVFVWLGSLPLTVNGKVDRERLPVPEGERPRLGQRFVEPRTSAERVLAGLWSEVLGVSRIGVHDNFFTLGGDSITSIVVMSRAARRGLRITPWQFFENQTVAGQAQVAVPVVAVEDRADPAAPVVGPAPLTPVQRWFFDQEFSHPGHYNQGWLFRVPATVDADRLAAAITGLLERHDALRLRFPRDTRAAGGRRAEYTAPEATAASAAFRRVDLSGSAQWEPALARVLADAQEIDIERDPPLRALLIEGGREDRRRLALIAHHLVIDAVSWRILLDDLRGAYRRLAEDGEAGIDGATTSFAAWARALTELPGAVAADLDFWRAQRPSGRWAVPLDHQAEGAGTYGDAEHVDGLLGVEETTALLRDLPAIHNSRVDEVLLTALALAMTTTFGTTGLYVDVEGHGREQHLVEGADLSRTVGWFTVIAPLLLRLPDGSAPGEALAAVKEQLRAVPHGGLGHGILRHLDPVRGQALAGPPAPQLSFNYLGRFDVNAETRTARSSGDHLYLASAPEPMPPPQHPGNRRTHLLDATAAVVDGRLRIRVGYSRAHHDRATIDRLTGEVVARLGELIDHCGRSGGTRFHTLLDKALALAPTATADVTEARPDE</sequence>
<dbReference type="NCBIfam" id="TIGR01733">
    <property type="entry name" value="AA-adenyl-dom"/>
    <property type="match status" value="1"/>
</dbReference>
<dbReference type="InterPro" id="IPR010060">
    <property type="entry name" value="NRPS_synth"/>
</dbReference>
<dbReference type="PROSITE" id="PS00455">
    <property type="entry name" value="AMP_BINDING"/>
    <property type="match status" value="1"/>
</dbReference>
<dbReference type="GO" id="GO:0008610">
    <property type="term" value="P:lipid biosynthetic process"/>
    <property type="evidence" value="ECO:0007669"/>
    <property type="project" value="UniProtKB-ARBA"/>
</dbReference>
<dbReference type="InterPro" id="IPR036736">
    <property type="entry name" value="ACP-like_sf"/>
</dbReference>
<dbReference type="InterPro" id="IPR045851">
    <property type="entry name" value="AMP-bd_C_sf"/>
</dbReference>
<dbReference type="RefSeq" id="WP_179278688.1">
    <property type="nucleotide sequence ID" value="NZ_FZNP01000002.1"/>
</dbReference>
<dbReference type="InterPro" id="IPR009081">
    <property type="entry name" value="PP-bd_ACP"/>
</dbReference>
<dbReference type="FunFam" id="3.40.50.980:FF:000002">
    <property type="entry name" value="Enterobactin synthetase component F"/>
    <property type="match status" value="1"/>
</dbReference>
<dbReference type="PANTHER" id="PTHR45527">
    <property type="entry name" value="NONRIBOSOMAL PEPTIDE SYNTHETASE"/>
    <property type="match status" value="1"/>
</dbReference>
<evidence type="ECO:0000256" key="3">
    <source>
        <dbReference type="ARBA" id="ARBA00022553"/>
    </source>
</evidence>
<dbReference type="InterPro" id="IPR000873">
    <property type="entry name" value="AMP-dep_synth/lig_dom"/>
</dbReference>
<accession>A0A238VNZ6</accession>
<keyword evidence="8" id="KW-1185">Reference proteome</keyword>
<proteinExistence type="predicted"/>
<keyword evidence="4" id="KW-0677">Repeat</keyword>
<evidence type="ECO:0000256" key="5">
    <source>
        <dbReference type="ARBA" id="ARBA00023194"/>
    </source>
</evidence>
<dbReference type="GO" id="GO:0017000">
    <property type="term" value="P:antibiotic biosynthetic process"/>
    <property type="evidence" value="ECO:0007669"/>
    <property type="project" value="UniProtKB-KW"/>
</dbReference>
<dbReference type="PANTHER" id="PTHR45527:SF14">
    <property type="entry name" value="PLIPASTATIN SYNTHASE SUBUNIT B"/>
    <property type="match status" value="1"/>
</dbReference>
<evidence type="ECO:0000259" key="6">
    <source>
        <dbReference type="PROSITE" id="PS50075"/>
    </source>
</evidence>
<dbReference type="InterPro" id="IPR042099">
    <property type="entry name" value="ANL_N_sf"/>
</dbReference>
<dbReference type="Gene3D" id="3.40.50.12780">
    <property type="entry name" value="N-terminal domain of ligase-like"/>
    <property type="match status" value="1"/>
</dbReference>
<dbReference type="Gene3D" id="3.30.559.10">
    <property type="entry name" value="Chloramphenicol acetyltransferase-like domain"/>
    <property type="match status" value="2"/>
</dbReference>
<dbReference type="NCBIfam" id="TIGR01720">
    <property type="entry name" value="NRPS-para261"/>
    <property type="match status" value="1"/>
</dbReference>
<dbReference type="SUPFAM" id="SSF47336">
    <property type="entry name" value="ACP-like"/>
    <property type="match status" value="1"/>
</dbReference>
<keyword evidence="3" id="KW-0597">Phosphoprotein</keyword>
<evidence type="ECO:0000256" key="4">
    <source>
        <dbReference type="ARBA" id="ARBA00022737"/>
    </source>
</evidence>
<keyword evidence="5" id="KW-0045">Antibiotic biosynthesis</keyword>
<dbReference type="Gene3D" id="3.30.300.30">
    <property type="match status" value="1"/>
</dbReference>
<dbReference type="SUPFAM" id="SSF56801">
    <property type="entry name" value="Acetyl-CoA synthetase-like"/>
    <property type="match status" value="1"/>
</dbReference>
<dbReference type="Gene3D" id="3.30.559.30">
    <property type="entry name" value="Nonribosomal peptide synthetase, condensation domain"/>
    <property type="match status" value="2"/>
</dbReference>
<keyword evidence="2" id="KW-0596">Phosphopantetheine</keyword>
<dbReference type="InterPro" id="IPR001242">
    <property type="entry name" value="Condensation_dom"/>
</dbReference>
<dbReference type="FunFam" id="3.40.50.980:FF:000001">
    <property type="entry name" value="Non-ribosomal peptide synthetase"/>
    <property type="match status" value="1"/>
</dbReference>
<organism evidence="7 8">
    <name type="scientific">Actinomadura mexicana</name>
    <dbReference type="NCBI Taxonomy" id="134959"/>
    <lineage>
        <taxon>Bacteria</taxon>
        <taxon>Bacillati</taxon>
        <taxon>Actinomycetota</taxon>
        <taxon>Actinomycetes</taxon>
        <taxon>Streptosporangiales</taxon>
        <taxon>Thermomonosporaceae</taxon>
        <taxon>Actinomadura</taxon>
    </lineage>
</organism>
<protein>
    <submittedName>
        <fullName evidence="7">Non-ribosomal peptide synthase domain TIGR01720/amino acid adenylation domain-containing protein</fullName>
    </submittedName>
</protein>
<dbReference type="Pfam" id="PF00501">
    <property type="entry name" value="AMP-binding"/>
    <property type="match status" value="1"/>
</dbReference>